<evidence type="ECO:0000313" key="1">
    <source>
        <dbReference type="EMBL" id="KUG03501.1"/>
    </source>
</evidence>
<comment type="caution">
    <text evidence="1">The sequence shown here is derived from an EMBL/GenBank/DDBJ whole genome shotgun (WGS) entry which is preliminary data.</text>
</comment>
<protein>
    <submittedName>
        <fullName evidence="1">Uncharacterized protein</fullName>
    </submittedName>
</protein>
<sequence length="39" mass="4286">MIPQKDQEILKEAGALAQVFSPATSTESIIEWINQAVNN</sequence>
<name>A0A0W8E4Z0_9ZZZZ</name>
<organism evidence="1">
    <name type="scientific">hydrocarbon metagenome</name>
    <dbReference type="NCBI Taxonomy" id="938273"/>
    <lineage>
        <taxon>unclassified sequences</taxon>
        <taxon>metagenomes</taxon>
        <taxon>ecological metagenomes</taxon>
    </lineage>
</organism>
<proteinExistence type="predicted"/>
<dbReference type="EMBL" id="LNQE01001879">
    <property type="protein sequence ID" value="KUG03501.1"/>
    <property type="molecule type" value="Genomic_DNA"/>
</dbReference>
<dbReference type="AlphaFoldDB" id="A0A0W8E4Z0"/>
<accession>A0A0W8E4Z0</accession>
<reference evidence="1" key="1">
    <citation type="journal article" date="2015" name="Proc. Natl. Acad. Sci. U.S.A.">
        <title>Networks of energetic and metabolic interactions define dynamics in microbial communities.</title>
        <authorList>
            <person name="Embree M."/>
            <person name="Liu J.K."/>
            <person name="Al-Bassam M.M."/>
            <person name="Zengler K."/>
        </authorList>
    </citation>
    <scope>NUCLEOTIDE SEQUENCE</scope>
</reference>
<gene>
    <name evidence="1" type="ORF">ASZ90_019137</name>
</gene>